<dbReference type="AlphaFoldDB" id="A0A2M8EZC9"/>
<dbReference type="InterPro" id="IPR043718">
    <property type="entry name" value="DUF5659"/>
</dbReference>
<proteinExistence type="predicted"/>
<dbReference type="Proteomes" id="UP000231383">
    <property type="component" value="Unassembled WGS sequence"/>
</dbReference>
<organism evidence="2 3">
    <name type="scientific">Candidatus Roizmanbacteria bacterium CG_4_9_14_0_2_um_filter_39_13</name>
    <dbReference type="NCBI Taxonomy" id="1974839"/>
    <lineage>
        <taxon>Bacteria</taxon>
        <taxon>Candidatus Roizmaniibacteriota</taxon>
    </lineage>
</organism>
<reference evidence="3" key="1">
    <citation type="submission" date="2017-09" db="EMBL/GenBank/DDBJ databases">
        <title>Depth-based differentiation of microbial function through sediment-hosted aquifers and enrichment of novel symbionts in the deep terrestrial subsurface.</title>
        <authorList>
            <person name="Probst A.J."/>
            <person name="Ladd B."/>
            <person name="Jarett J.K."/>
            <person name="Geller-Mcgrath D.E."/>
            <person name="Sieber C.M.K."/>
            <person name="Emerson J.B."/>
            <person name="Anantharaman K."/>
            <person name="Thomas B.C."/>
            <person name="Malmstrom R."/>
            <person name="Stieglmeier M."/>
            <person name="Klingl A."/>
            <person name="Woyke T."/>
            <person name="Ryan C.M."/>
            <person name="Banfield J.F."/>
        </authorList>
    </citation>
    <scope>NUCLEOTIDE SEQUENCE [LARGE SCALE GENOMIC DNA]</scope>
</reference>
<accession>A0A2M8EZC9</accession>
<evidence type="ECO:0000259" key="1">
    <source>
        <dbReference type="Pfam" id="PF18903"/>
    </source>
</evidence>
<evidence type="ECO:0000313" key="3">
    <source>
        <dbReference type="Proteomes" id="UP000231383"/>
    </source>
</evidence>
<dbReference type="Pfam" id="PF18903">
    <property type="entry name" value="DUF5659"/>
    <property type="match status" value="1"/>
</dbReference>
<feature type="non-terminal residue" evidence="2">
    <location>
        <position position="75"/>
    </location>
</feature>
<comment type="caution">
    <text evidence="2">The sequence shown here is derived from an EMBL/GenBank/DDBJ whole genome shotgun (WGS) entry which is preliminary data.</text>
</comment>
<evidence type="ECO:0000313" key="2">
    <source>
        <dbReference type="EMBL" id="PJC32314.1"/>
    </source>
</evidence>
<sequence length="75" mass="8695">MDNLIFQTKDLPEASYLLARGRSLQNTVHNGRICWFIFDDSDNTCKALTDEFWQGKGTIDAKTYYDSMQRLKNAI</sequence>
<feature type="domain" description="DUF5659" evidence="1">
    <location>
        <begin position="6"/>
        <end position="74"/>
    </location>
</feature>
<dbReference type="EMBL" id="PFSC01000094">
    <property type="protein sequence ID" value="PJC32314.1"/>
    <property type="molecule type" value="Genomic_DNA"/>
</dbReference>
<gene>
    <name evidence="2" type="ORF">CO051_03430</name>
</gene>
<name>A0A2M8EZC9_9BACT</name>
<protein>
    <recommendedName>
        <fullName evidence="1">DUF5659 domain-containing protein</fullName>
    </recommendedName>
</protein>